<organism evidence="2 3">
    <name type="scientific">Paraglomus occultum</name>
    <dbReference type="NCBI Taxonomy" id="144539"/>
    <lineage>
        <taxon>Eukaryota</taxon>
        <taxon>Fungi</taxon>
        <taxon>Fungi incertae sedis</taxon>
        <taxon>Mucoromycota</taxon>
        <taxon>Glomeromycotina</taxon>
        <taxon>Glomeromycetes</taxon>
        <taxon>Paraglomerales</taxon>
        <taxon>Paraglomeraceae</taxon>
        <taxon>Paraglomus</taxon>
    </lineage>
</organism>
<dbReference type="AlphaFoldDB" id="A0A9N9AMV0"/>
<evidence type="ECO:0000256" key="1">
    <source>
        <dbReference type="SAM" id="MobiDB-lite"/>
    </source>
</evidence>
<dbReference type="Gene3D" id="2.60.120.200">
    <property type="match status" value="1"/>
</dbReference>
<dbReference type="Proteomes" id="UP000789572">
    <property type="component" value="Unassembled WGS sequence"/>
</dbReference>
<feature type="compositionally biased region" description="Low complexity" evidence="1">
    <location>
        <begin position="281"/>
        <end position="293"/>
    </location>
</feature>
<evidence type="ECO:0000313" key="2">
    <source>
        <dbReference type="EMBL" id="CAG8536313.1"/>
    </source>
</evidence>
<protein>
    <submittedName>
        <fullName evidence="2">10253_t:CDS:1</fullName>
    </submittedName>
</protein>
<keyword evidence="3" id="KW-1185">Reference proteome</keyword>
<accession>A0A9N9AMV0</accession>
<gene>
    <name evidence="2" type="ORF">POCULU_LOCUS4310</name>
</gene>
<feature type="region of interest" description="Disordered" evidence="1">
    <location>
        <begin position="225"/>
        <end position="293"/>
    </location>
</feature>
<dbReference type="OrthoDB" id="2324354at2759"/>
<sequence>MDWVELIKDPVSFTSQKQKIFEHKELPKVKNAVSITFRIKLKTHSNNWATIFHKGTGDYDRTPGTWLSAGTSHLHARFTGNYYNNAGIDSVEGGLLLGKWYHVAYTLSDTEKRLDIYVDGEWRALAAIVNVRTEQVIFNKGPLHIGRAYSWDSFNGEISSYAPPGNPYPQASSYAPPPPYSQAGHSDPYPQAGYATSGNPYPQAGYATSGNPYPQAGYATSGNPYPQAGYATSGNPYPQAGSYTLQTHQHPDKKSSHSNKKSSHSHKKKSSKNRHHKHSKSGSSSSSSSSSSD</sequence>
<dbReference type="EMBL" id="CAJVPJ010000550">
    <property type="protein sequence ID" value="CAG8536313.1"/>
    <property type="molecule type" value="Genomic_DNA"/>
</dbReference>
<name>A0A9N9AMV0_9GLOM</name>
<feature type="compositionally biased region" description="Basic residues" evidence="1">
    <location>
        <begin position="256"/>
        <end position="280"/>
    </location>
</feature>
<feature type="region of interest" description="Disordered" evidence="1">
    <location>
        <begin position="169"/>
        <end position="197"/>
    </location>
</feature>
<evidence type="ECO:0000313" key="3">
    <source>
        <dbReference type="Proteomes" id="UP000789572"/>
    </source>
</evidence>
<comment type="caution">
    <text evidence="2">The sequence shown here is derived from an EMBL/GenBank/DDBJ whole genome shotgun (WGS) entry which is preliminary data.</text>
</comment>
<dbReference type="InterPro" id="IPR013320">
    <property type="entry name" value="ConA-like_dom_sf"/>
</dbReference>
<dbReference type="SUPFAM" id="SSF49899">
    <property type="entry name" value="Concanavalin A-like lectins/glucanases"/>
    <property type="match status" value="1"/>
</dbReference>
<proteinExistence type="predicted"/>
<dbReference type="Pfam" id="PF13385">
    <property type="entry name" value="Laminin_G_3"/>
    <property type="match status" value="1"/>
</dbReference>
<feature type="compositionally biased region" description="Polar residues" evidence="1">
    <location>
        <begin position="225"/>
        <end position="248"/>
    </location>
</feature>
<reference evidence="2" key="1">
    <citation type="submission" date="2021-06" db="EMBL/GenBank/DDBJ databases">
        <authorList>
            <person name="Kallberg Y."/>
            <person name="Tangrot J."/>
            <person name="Rosling A."/>
        </authorList>
    </citation>
    <scope>NUCLEOTIDE SEQUENCE</scope>
    <source>
        <strain evidence="2">IA702</strain>
    </source>
</reference>